<reference evidence="1" key="1">
    <citation type="submission" date="2021-05" db="EMBL/GenBank/DDBJ databases">
        <authorList>
            <person name="Pan Q."/>
            <person name="Jouanno E."/>
            <person name="Zahm M."/>
            <person name="Klopp C."/>
            <person name="Cabau C."/>
            <person name="Louis A."/>
            <person name="Berthelot C."/>
            <person name="Parey E."/>
            <person name="Roest Crollius H."/>
            <person name="Montfort J."/>
            <person name="Robinson-Rechavi M."/>
            <person name="Bouchez O."/>
            <person name="Lampietro C."/>
            <person name="Lopez Roques C."/>
            <person name="Donnadieu C."/>
            <person name="Postlethwait J."/>
            <person name="Bobe J."/>
            <person name="Dillon D."/>
            <person name="Chandos A."/>
            <person name="von Hippel F."/>
            <person name="Guiguen Y."/>
        </authorList>
    </citation>
    <scope>NUCLEOTIDE SEQUENCE</scope>
    <source>
        <strain evidence="1">YG-Jan2019</strain>
    </source>
</reference>
<proteinExistence type="predicted"/>
<sequence>MDESTSLDVETLKITQERYILEAQTVQLHGSSCDPVYPVGLYGWRKRCLYFFLLLLLIIMIVNLALTVWIIKVMKFTVDGMGYLRMNQEAIRLDGISEFLLPFYVKEIQSRTDSPLVLRSNKNVTINARNSQGQLTAQLTVGPGAIEVQCQRFQVRTTDGEKVLFSVDEEEISIGTDHFRVAGPGGSVFGRSVETPLILADGSQDLKLESPTRTVTMEAPRGVEISAAEGKLKATCRKDLELRSTEGEIFLDANTIRLGSLLPHGVYSPHWAPRRPTVYELCVCTNGKLYLSPADSSSTCHSMSNFCLWS</sequence>
<dbReference type="Proteomes" id="UP001157502">
    <property type="component" value="Chromosome 8"/>
</dbReference>
<keyword evidence="2" id="KW-1185">Reference proteome</keyword>
<accession>A0ACC2GW95</accession>
<evidence type="ECO:0000313" key="1">
    <source>
        <dbReference type="EMBL" id="KAJ8007999.1"/>
    </source>
</evidence>
<protein>
    <submittedName>
        <fullName evidence="1">Uncharacterized protein</fullName>
    </submittedName>
</protein>
<gene>
    <name evidence="1" type="ORF">DPEC_G00100180</name>
</gene>
<organism evidence="1 2">
    <name type="scientific">Dallia pectoralis</name>
    <name type="common">Alaska blackfish</name>
    <dbReference type="NCBI Taxonomy" id="75939"/>
    <lineage>
        <taxon>Eukaryota</taxon>
        <taxon>Metazoa</taxon>
        <taxon>Chordata</taxon>
        <taxon>Craniata</taxon>
        <taxon>Vertebrata</taxon>
        <taxon>Euteleostomi</taxon>
        <taxon>Actinopterygii</taxon>
        <taxon>Neopterygii</taxon>
        <taxon>Teleostei</taxon>
        <taxon>Protacanthopterygii</taxon>
        <taxon>Esociformes</taxon>
        <taxon>Umbridae</taxon>
        <taxon>Dallia</taxon>
    </lineage>
</organism>
<evidence type="ECO:0000313" key="2">
    <source>
        <dbReference type="Proteomes" id="UP001157502"/>
    </source>
</evidence>
<dbReference type="EMBL" id="CM055735">
    <property type="protein sequence ID" value="KAJ8007999.1"/>
    <property type="molecule type" value="Genomic_DNA"/>
</dbReference>
<name>A0ACC2GW95_DALPE</name>
<comment type="caution">
    <text evidence="1">The sequence shown here is derived from an EMBL/GenBank/DDBJ whole genome shotgun (WGS) entry which is preliminary data.</text>
</comment>